<dbReference type="OrthoDB" id="10249039at2759"/>
<keyword evidence="4 13" id="KW-0833">Ubl conjugation pathway</keyword>
<keyword evidence="17" id="KW-1185">Reference proteome</keyword>
<dbReference type="GO" id="GO:0005524">
    <property type="term" value="F:ATP binding"/>
    <property type="evidence" value="ECO:0007669"/>
    <property type="project" value="UniProtKB-UniRule"/>
</dbReference>
<keyword evidence="5 13" id="KW-0067">ATP-binding</keyword>
<reference evidence="16" key="1">
    <citation type="submission" date="2022-07" db="EMBL/GenBank/DDBJ databases">
        <title>Phylogenomic reconstructions and comparative analyses of Kickxellomycotina fungi.</title>
        <authorList>
            <person name="Reynolds N.K."/>
            <person name="Stajich J.E."/>
            <person name="Barry K."/>
            <person name="Grigoriev I.V."/>
            <person name="Crous P."/>
            <person name="Smith M.E."/>
        </authorList>
    </citation>
    <scope>NUCLEOTIDE SEQUENCE</scope>
    <source>
        <strain evidence="16">NRRL 1566</strain>
    </source>
</reference>
<dbReference type="InterPro" id="IPR023313">
    <property type="entry name" value="UBQ-conjugating_AS"/>
</dbReference>
<evidence type="ECO:0000256" key="8">
    <source>
        <dbReference type="ARBA" id="ARBA00044084"/>
    </source>
</evidence>
<dbReference type="PANTHER" id="PTHR24067">
    <property type="entry name" value="UBIQUITIN-CONJUGATING ENZYME E2"/>
    <property type="match status" value="1"/>
</dbReference>
<dbReference type="InterPro" id="IPR016135">
    <property type="entry name" value="UBQ-conjugating_enzyme/RWD"/>
</dbReference>
<dbReference type="SUPFAM" id="SSF54495">
    <property type="entry name" value="UBC-like"/>
    <property type="match status" value="1"/>
</dbReference>
<organism evidence="16 17">
    <name type="scientific">Coemansia brasiliensis</name>
    <dbReference type="NCBI Taxonomy" id="2650707"/>
    <lineage>
        <taxon>Eukaryota</taxon>
        <taxon>Fungi</taxon>
        <taxon>Fungi incertae sedis</taxon>
        <taxon>Zoopagomycota</taxon>
        <taxon>Kickxellomycotina</taxon>
        <taxon>Kickxellomycetes</taxon>
        <taxon>Kickxellales</taxon>
        <taxon>Kickxellaceae</taxon>
        <taxon>Coemansia</taxon>
    </lineage>
</organism>
<sequence>MRKIWDKKKTDVQAQKAQPPKESPAKIRLQKDLSELEISKDMEIIASPTNIMEFSVVYRPQEGYYSNGEFKFQVSVSHNYPHEPPKVHCVQTIFHPNIDTEGHICLNILREEWKPVLNIQSVLFGLRMLFEAPNPEDPLNKEAARLLIDNEPEFARTVSSSMRGRMIGLVQYDRVLVSHSNYY</sequence>
<keyword evidence="3 13" id="KW-0547">Nucleotide-binding</keyword>
<evidence type="ECO:0000313" key="17">
    <source>
        <dbReference type="Proteomes" id="UP001139887"/>
    </source>
</evidence>
<comment type="caution">
    <text evidence="16">The sequence shown here is derived from an EMBL/GenBank/DDBJ whole genome shotgun (WGS) entry which is preliminary data.</text>
</comment>
<feature type="active site" description="Glycyl thioester intermediate" evidence="12">
    <location>
        <position position="105"/>
    </location>
</feature>
<protein>
    <recommendedName>
        <fullName evidence="9">NEDD8-conjugating enzyme UBC12</fullName>
        <ecNumber evidence="7">2.3.2.34</ecNumber>
    </recommendedName>
    <alternativeName>
        <fullName evidence="8">NEDD8-conjugating enzyme Ubc12</fullName>
    </alternativeName>
    <alternativeName>
        <fullName evidence="10">RUB1-conjugating enzyme</fullName>
    </alternativeName>
    <alternativeName>
        <fullName evidence="11">Ubiquitin carrier protein 12</fullName>
    </alternativeName>
</protein>
<evidence type="ECO:0000256" key="7">
    <source>
        <dbReference type="ARBA" id="ARBA00044047"/>
    </source>
</evidence>
<comment type="similarity">
    <text evidence="13">Belongs to the ubiquitin-conjugating enzyme family.</text>
</comment>
<comment type="pathway">
    <text evidence="1">Protein modification; protein neddylation.</text>
</comment>
<dbReference type="FunFam" id="3.10.110.10:FF:000005">
    <property type="entry name" value="NEDD8-conjugating enzyme Ubc12"/>
    <property type="match status" value="1"/>
</dbReference>
<evidence type="ECO:0000256" key="9">
    <source>
        <dbReference type="ARBA" id="ARBA00044092"/>
    </source>
</evidence>
<dbReference type="Gene3D" id="3.10.110.10">
    <property type="entry name" value="Ubiquitin Conjugating Enzyme"/>
    <property type="match status" value="1"/>
</dbReference>
<evidence type="ECO:0000256" key="14">
    <source>
        <dbReference type="SAM" id="MobiDB-lite"/>
    </source>
</evidence>
<dbReference type="Pfam" id="PF00179">
    <property type="entry name" value="UQ_con"/>
    <property type="match status" value="1"/>
</dbReference>
<evidence type="ECO:0000256" key="10">
    <source>
        <dbReference type="ARBA" id="ARBA00044279"/>
    </source>
</evidence>
<evidence type="ECO:0000256" key="2">
    <source>
        <dbReference type="ARBA" id="ARBA00022679"/>
    </source>
</evidence>
<proteinExistence type="inferred from homology"/>
<evidence type="ECO:0000256" key="12">
    <source>
        <dbReference type="PROSITE-ProRule" id="PRU10133"/>
    </source>
</evidence>
<dbReference type="PROSITE" id="PS50127">
    <property type="entry name" value="UBC_2"/>
    <property type="match status" value="1"/>
</dbReference>
<dbReference type="InterPro" id="IPR050113">
    <property type="entry name" value="Ub_conjugating_enzyme"/>
</dbReference>
<evidence type="ECO:0000256" key="1">
    <source>
        <dbReference type="ARBA" id="ARBA00005032"/>
    </source>
</evidence>
<dbReference type="CDD" id="cd23794">
    <property type="entry name" value="UBCc_UBE2F_UBE2M"/>
    <property type="match status" value="1"/>
</dbReference>
<feature type="domain" description="UBC core" evidence="15">
    <location>
        <begin position="24"/>
        <end position="167"/>
    </location>
</feature>
<dbReference type="InterPro" id="IPR000608">
    <property type="entry name" value="UBC"/>
</dbReference>
<gene>
    <name evidence="16" type="primary">UBC12</name>
    <name evidence="16" type="ORF">IWW36_001906</name>
</gene>
<dbReference type="PROSITE" id="PS00183">
    <property type="entry name" value="UBC_1"/>
    <property type="match status" value="1"/>
</dbReference>
<dbReference type="Proteomes" id="UP001139887">
    <property type="component" value="Unassembled WGS sequence"/>
</dbReference>
<dbReference type="EC" id="2.3.2.34" evidence="7"/>
<dbReference type="AlphaFoldDB" id="A0A9W8M148"/>
<accession>A0A9W8M148</accession>
<comment type="catalytic activity">
    <reaction evidence="6">
        <text>[E1 NEDD8-activating enzyme]-S-[NEDD8 protein]-yl-L-cysteine + [E2 NEDD8-conjugating enzyme]-L-cysteine = [E1 NEDD8-activating enzyme]-L-cysteine + [E2 NEDD8-conjugating enzyme]-S-[NEDD8-protein]-yl-L-cysteine.</text>
        <dbReference type="EC" id="2.3.2.34"/>
    </reaction>
</comment>
<evidence type="ECO:0000259" key="15">
    <source>
        <dbReference type="PROSITE" id="PS50127"/>
    </source>
</evidence>
<evidence type="ECO:0000256" key="4">
    <source>
        <dbReference type="ARBA" id="ARBA00022786"/>
    </source>
</evidence>
<dbReference type="EMBL" id="JANBUW010000033">
    <property type="protein sequence ID" value="KAJ2850417.1"/>
    <property type="molecule type" value="Genomic_DNA"/>
</dbReference>
<name>A0A9W8M148_9FUNG</name>
<evidence type="ECO:0000256" key="3">
    <source>
        <dbReference type="ARBA" id="ARBA00022741"/>
    </source>
</evidence>
<keyword evidence="2" id="KW-0808">Transferase</keyword>
<evidence type="ECO:0000256" key="6">
    <source>
        <dbReference type="ARBA" id="ARBA00043698"/>
    </source>
</evidence>
<dbReference type="GO" id="GO:0061654">
    <property type="term" value="F:NEDD8 conjugating enzyme activity"/>
    <property type="evidence" value="ECO:0007669"/>
    <property type="project" value="UniProtKB-EC"/>
</dbReference>
<evidence type="ECO:0000313" key="16">
    <source>
        <dbReference type="EMBL" id="KAJ2850417.1"/>
    </source>
</evidence>
<dbReference type="SMART" id="SM00212">
    <property type="entry name" value="UBCc"/>
    <property type="match status" value="1"/>
</dbReference>
<evidence type="ECO:0000256" key="13">
    <source>
        <dbReference type="RuleBase" id="RU362109"/>
    </source>
</evidence>
<feature type="region of interest" description="Disordered" evidence="14">
    <location>
        <begin position="1"/>
        <end position="25"/>
    </location>
</feature>
<evidence type="ECO:0000256" key="11">
    <source>
        <dbReference type="ARBA" id="ARBA00044315"/>
    </source>
</evidence>
<evidence type="ECO:0000256" key="5">
    <source>
        <dbReference type="ARBA" id="ARBA00022840"/>
    </source>
</evidence>